<keyword evidence="5 7" id="KW-0378">Hydrolase</keyword>
<evidence type="ECO:0000259" key="9">
    <source>
        <dbReference type="Pfam" id="PF12320"/>
    </source>
</evidence>
<dbReference type="InterPro" id="IPR050535">
    <property type="entry name" value="DNA_Repair-Maintenance_Comp"/>
</dbReference>
<evidence type="ECO:0000256" key="4">
    <source>
        <dbReference type="ARBA" id="ARBA00022722"/>
    </source>
</evidence>
<keyword evidence="4 7" id="KW-0540">Nuclease</keyword>
<dbReference type="RefSeq" id="WP_054341580.1">
    <property type="nucleotide sequence ID" value="NZ_FTOE01000004.1"/>
</dbReference>
<feature type="domain" description="Nuclease SbcCD subunit D C-terminal" evidence="9">
    <location>
        <begin position="282"/>
        <end position="369"/>
    </location>
</feature>
<dbReference type="STRING" id="619304.SAMN05421760_104104"/>
<dbReference type="CDD" id="cd00840">
    <property type="entry name" value="MPP_Mre11_N"/>
    <property type="match status" value="1"/>
</dbReference>
<evidence type="ECO:0000256" key="6">
    <source>
        <dbReference type="ARBA" id="ARBA00022839"/>
    </source>
</evidence>
<dbReference type="PANTHER" id="PTHR30337:SF0">
    <property type="entry name" value="NUCLEASE SBCCD SUBUNIT D"/>
    <property type="match status" value="1"/>
</dbReference>
<sequence length="399" mass="44257">MKILHTSDWHIGRQFHNVSLLDDQRHVLNQIVDIAHQQQVDVILIAGDIYDRSVPPSHAVALLDEVLDRINKLKIPVILISGNHDGAERLSFGSSQLAQTGVHILGDLEKITEPVMLSDQHGEVAFYGIPYADPASVRHVLQVEATTHDDAMGHVVGCILKALDKNHAKTLDKTLDGTTAAKPRTVVLSHCFIDGGQSSESERPLSIGGADRISYEHFSDFDYVALGHLHGRQYKGSETIRYSGSILKYSFSEEKQIKSVTLVELGAEGVSSIEQVPLNALKDMRTLTGALSEILETAPNDPKRDDYLQIRLTDKHAILDVMGKLRQAYPNVLHIERPGLMAASPQQSARREQLKKGEMSMFSDFFAQVNGEPLTPEQQTYVSQTLSDLHDNDLLQKVR</sequence>
<accession>A0A1N7LKG1</accession>
<dbReference type="EMBL" id="FTOE01000004">
    <property type="protein sequence ID" value="SIS74320.1"/>
    <property type="molecule type" value="Genomic_DNA"/>
</dbReference>
<dbReference type="SUPFAM" id="SSF56300">
    <property type="entry name" value="Metallo-dependent phosphatases"/>
    <property type="match status" value="1"/>
</dbReference>
<dbReference type="NCBIfam" id="TIGR00619">
    <property type="entry name" value="sbcd"/>
    <property type="match status" value="1"/>
</dbReference>
<comment type="similarity">
    <text evidence="1 7">Belongs to the SbcD family.</text>
</comment>
<proteinExistence type="inferred from homology"/>
<keyword evidence="7" id="KW-0255">Endonuclease</keyword>
<dbReference type="InterPro" id="IPR004843">
    <property type="entry name" value="Calcineurin-like_PHP"/>
</dbReference>
<protein>
    <recommendedName>
        <fullName evidence="3 7">Nuclease SbcCD subunit D</fullName>
    </recommendedName>
</protein>
<dbReference type="AlphaFoldDB" id="A0A1N7LKG1"/>
<dbReference type="Proteomes" id="UP000185999">
    <property type="component" value="Unassembled WGS sequence"/>
</dbReference>
<comment type="function">
    <text evidence="7">SbcCD cleaves DNA hairpin structures. These structures can inhibit DNA replication and are intermediates in certain DNA recombination reactions. The complex acts as a 3'-&gt;5' double strand exonuclease that can open hairpins. It also has a 5' single-strand endonuclease activity.</text>
</comment>
<evidence type="ECO:0000256" key="7">
    <source>
        <dbReference type="RuleBase" id="RU363069"/>
    </source>
</evidence>
<keyword evidence="7" id="KW-0233">DNA recombination</keyword>
<dbReference type="Pfam" id="PF12320">
    <property type="entry name" value="SbcD_C"/>
    <property type="match status" value="1"/>
</dbReference>
<dbReference type="InterPro" id="IPR004593">
    <property type="entry name" value="SbcD"/>
</dbReference>
<evidence type="ECO:0000313" key="10">
    <source>
        <dbReference type="EMBL" id="SIS74320.1"/>
    </source>
</evidence>
<keyword evidence="7" id="KW-0235">DNA replication</keyword>
<evidence type="ECO:0000256" key="2">
    <source>
        <dbReference type="ARBA" id="ARBA00011322"/>
    </source>
</evidence>
<evidence type="ECO:0000256" key="5">
    <source>
        <dbReference type="ARBA" id="ARBA00022801"/>
    </source>
</evidence>
<dbReference type="Pfam" id="PF00149">
    <property type="entry name" value="Metallophos"/>
    <property type="match status" value="1"/>
</dbReference>
<dbReference type="GO" id="GO:0008408">
    <property type="term" value="F:3'-5' exonuclease activity"/>
    <property type="evidence" value="ECO:0007669"/>
    <property type="project" value="InterPro"/>
</dbReference>
<evidence type="ECO:0000256" key="3">
    <source>
        <dbReference type="ARBA" id="ARBA00013365"/>
    </source>
</evidence>
<evidence type="ECO:0000256" key="1">
    <source>
        <dbReference type="ARBA" id="ARBA00010555"/>
    </source>
</evidence>
<evidence type="ECO:0000313" key="11">
    <source>
        <dbReference type="Proteomes" id="UP000185999"/>
    </source>
</evidence>
<dbReference type="InterPro" id="IPR026843">
    <property type="entry name" value="SbcD_C"/>
</dbReference>
<dbReference type="GO" id="GO:0004519">
    <property type="term" value="F:endonuclease activity"/>
    <property type="evidence" value="ECO:0007669"/>
    <property type="project" value="UniProtKB-KW"/>
</dbReference>
<comment type="subunit">
    <text evidence="2 7">Heterodimer of SbcC and SbcD.</text>
</comment>
<gene>
    <name evidence="7" type="primary">sbcD</name>
    <name evidence="10" type="ORF">SAMN05421760_104104</name>
</gene>
<dbReference type="PANTHER" id="PTHR30337">
    <property type="entry name" value="COMPONENT OF ATP-DEPENDENT DSDNA EXONUCLEASE"/>
    <property type="match status" value="1"/>
</dbReference>
<keyword evidence="6 7" id="KW-0269">Exonuclease</keyword>
<dbReference type="InterPro" id="IPR041796">
    <property type="entry name" value="Mre11_N"/>
</dbReference>
<dbReference type="Gene3D" id="3.60.21.10">
    <property type="match status" value="1"/>
</dbReference>
<dbReference type="InterPro" id="IPR029052">
    <property type="entry name" value="Metallo-depent_PP-like"/>
</dbReference>
<keyword evidence="11" id="KW-1185">Reference proteome</keyword>
<name>A0A1N7LKG1_9GAMM</name>
<evidence type="ECO:0000259" key="8">
    <source>
        <dbReference type="Pfam" id="PF00149"/>
    </source>
</evidence>
<reference evidence="11" key="1">
    <citation type="submission" date="2017-01" db="EMBL/GenBank/DDBJ databases">
        <authorList>
            <person name="Varghese N."/>
            <person name="Submissions S."/>
        </authorList>
    </citation>
    <scope>NUCLEOTIDE SEQUENCE [LARGE SCALE GENOMIC DNA]</scope>
    <source>
        <strain evidence="11">DSM 22306</strain>
    </source>
</reference>
<feature type="domain" description="Calcineurin-like phosphoesterase" evidence="8">
    <location>
        <begin position="1"/>
        <end position="231"/>
    </location>
</feature>
<organism evidence="10 11">
    <name type="scientific">Neptunomonas antarctica</name>
    <dbReference type="NCBI Taxonomy" id="619304"/>
    <lineage>
        <taxon>Bacteria</taxon>
        <taxon>Pseudomonadati</taxon>
        <taxon>Pseudomonadota</taxon>
        <taxon>Gammaproteobacteria</taxon>
        <taxon>Oceanospirillales</taxon>
        <taxon>Oceanospirillaceae</taxon>
        <taxon>Neptunomonas</taxon>
    </lineage>
</organism>
<dbReference type="OrthoDB" id="9773856at2"/>
<dbReference type="GO" id="GO:0006310">
    <property type="term" value="P:DNA recombination"/>
    <property type="evidence" value="ECO:0007669"/>
    <property type="project" value="UniProtKB-KW"/>
</dbReference>
<dbReference type="GO" id="GO:0006260">
    <property type="term" value="P:DNA replication"/>
    <property type="evidence" value="ECO:0007669"/>
    <property type="project" value="UniProtKB-KW"/>
</dbReference>